<dbReference type="EMBL" id="JBHSJC010000001">
    <property type="protein sequence ID" value="MFC4828099.1"/>
    <property type="molecule type" value="Genomic_DNA"/>
</dbReference>
<gene>
    <name evidence="1" type="ORF">ACFPER_04800</name>
</gene>
<organism evidence="1 2">
    <name type="scientific">Agromyces aurantiacus</name>
    <dbReference type="NCBI Taxonomy" id="165814"/>
    <lineage>
        <taxon>Bacteria</taxon>
        <taxon>Bacillati</taxon>
        <taxon>Actinomycetota</taxon>
        <taxon>Actinomycetes</taxon>
        <taxon>Micrococcales</taxon>
        <taxon>Microbacteriaceae</taxon>
        <taxon>Agromyces</taxon>
    </lineage>
</organism>
<evidence type="ECO:0000313" key="1">
    <source>
        <dbReference type="EMBL" id="MFC4828099.1"/>
    </source>
</evidence>
<sequence>MTLTDGSAAVAIDGDGEGVEVAGARTVDEFLDLALDRLRSGFERASPTD</sequence>
<dbReference type="Proteomes" id="UP001595960">
    <property type="component" value="Unassembled WGS sequence"/>
</dbReference>
<name>A0ABV9R3E6_9MICO</name>
<protein>
    <submittedName>
        <fullName evidence="1">Uncharacterized protein</fullName>
    </submittedName>
</protein>
<evidence type="ECO:0000313" key="2">
    <source>
        <dbReference type="Proteomes" id="UP001595960"/>
    </source>
</evidence>
<accession>A0ABV9R3E6</accession>
<comment type="caution">
    <text evidence="1">The sequence shown here is derived from an EMBL/GenBank/DDBJ whole genome shotgun (WGS) entry which is preliminary data.</text>
</comment>
<proteinExistence type="predicted"/>
<keyword evidence="2" id="KW-1185">Reference proteome</keyword>
<reference evidence="2" key="1">
    <citation type="journal article" date="2019" name="Int. J. Syst. Evol. Microbiol.">
        <title>The Global Catalogue of Microorganisms (GCM) 10K type strain sequencing project: providing services to taxonomists for standard genome sequencing and annotation.</title>
        <authorList>
            <consortium name="The Broad Institute Genomics Platform"/>
            <consortium name="The Broad Institute Genome Sequencing Center for Infectious Disease"/>
            <person name="Wu L."/>
            <person name="Ma J."/>
        </authorList>
    </citation>
    <scope>NUCLEOTIDE SEQUENCE [LARGE SCALE GENOMIC DNA]</scope>
    <source>
        <strain evidence="2">CGMCC 1.12192</strain>
    </source>
</reference>
<dbReference type="RefSeq" id="WP_204391013.1">
    <property type="nucleotide sequence ID" value="NZ_JAFBBW010000001.1"/>
</dbReference>